<protein>
    <submittedName>
        <fullName evidence="2">Uncharacterized protein</fullName>
    </submittedName>
</protein>
<dbReference type="EMBL" id="MH790583">
    <property type="protein sequence ID" value="QBH78425.1"/>
    <property type="molecule type" value="Genomic_DNA"/>
</dbReference>
<name>A0A481TD52_HHV2</name>
<evidence type="ECO:0000256" key="1">
    <source>
        <dbReference type="SAM" id="MobiDB-lite"/>
    </source>
</evidence>
<evidence type="ECO:0000313" key="2">
    <source>
        <dbReference type="EMBL" id="QBH78425.1"/>
    </source>
</evidence>
<organism evidence="2">
    <name type="scientific">Human herpesvirus 2</name>
    <name type="common">HHV-2</name>
    <name type="synonym">Human herpes simplex virus 2</name>
    <dbReference type="NCBI Taxonomy" id="10310"/>
    <lineage>
        <taxon>Viruses</taxon>
        <taxon>Duplodnaviria</taxon>
        <taxon>Heunggongvirae</taxon>
        <taxon>Peploviricota</taxon>
        <taxon>Herviviricetes</taxon>
        <taxon>Herpesvirales</taxon>
        <taxon>Orthoherpesviridae</taxon>
        <taxon>Alphaherpesvirinae</taxon>
        <taxon>Simplexvirus</taxon>
        <taxon>Simplexvirus humanalpha2</taxon>
    </lineage>
</organism>
<feature type="region of interest" description="Disordered" evidence="1">
    <location>
        <begin position="33"/>
        <end position="55"/>
    </location>
</feature>
<accession>A0A481TD52</accession>
<reference evidence="2" key="1">
    <citation type="submission" date="2018-08" db="EMBL/GenBank/DDBJ databases">
        <title>HSV2 whole genome sequences from clinical isolates.</title>
        <authorList>
            <person name="Roychoudhury P."/>
            <person name="Greninger A.L."/>
            <person name="Jerome K.R."/>
            <person name="Johnston C."/>
            <person name="Wald A."/>
            <person name="Xie H."/>
        </authorList>
    </citation>
    <scope>NUCLEOTIDE SEQUENCE</scope>
    <source>
        <strain evidence="2">2003-24998</strain>
    </source>
</reference>
<proteinExistence type="predicted"/>
<sequence length="149" mass="16004">MYSVCSYETGRVERIVAVPGRPHDVWDATATFSAGEESSPRNQANVTPSGTQPAVQTAWSPVNSMVMVGRGSTDAVPLALRRENDTESRCHVSWQVKVRGGPWPPTAAEVTVETVEKPSGFSCVCVCIWAGSNTRRPSSNQTNSARLPG</sequence>
<feature type="compositionally biased region" description="Polar residues" evidence="1">
    <location>
        <begin position="40"/>
        <end position="55"/>
    </location>
</feature>
<organismHost>
    <name type="scientific">Homo sapiens</name>
    <name type="common">Human</name>
    <dbReference type="NCBI Taxonomy" id="9606"/>
</organismHost>